<reference evidence="2" key="1">
    <citation type="journal article" date="2024" name="Proc. Natl. Acad. Sci. U.S.A.">
        <title>Extraordinary preservation of gene collinearity over three hundred million years revealed in homosporous lycophytes.</title>
        <authorList>
            <person name="Li C."/>
            <person name="Wickell D."/>
            <person name="Kuo L.Y."/>
            <person name="Chen X."/>
            <person name="Nie B."/>
            <person name="Liao X."/>
            <person name="Peng D."/>
            <person name="Ji J."/>
            <person name="Jenkins J."/>
            <person name="Williams M."/>
            <person name="Shu S."/>
            <person name="Plott C."/>
            <person name="Barry K."/>
            <person name="Rajasekar S."/>
            <person name="Grimwood J."/>
            <person name="Han X."/>
            <person name="Sun S."/>
            <person name="Hou Z."/>
            <person name="He W."/>
            <person name="Dai G."/>
            <person name="Sun C."/>
            <person name="Schmutz J."/>
            <person name="Leebens-Mack J.H."/>
            <person name="Li F.W."/>
            <person name="Wang L."/>
        </authorList>
    </citation>
    <scope>NUCLEOTIDE SEQUENCE [LARGE SCALE GENOMIC DNA]</scope>
    <source>
        <strain evidence="2">cv. PW_Plant_1</strain>
    </source>
</reference>
<accession>A0ACC2E6F1</accession>
<sequence length="304" mass="34087">MFHLLAFQFSCLKQSRMSFRNHTSTEDPASNFGFFLTVKAKMMILSLIVLVVVLALVALLHLYVGYEWIRFRRRSNYGELLRMGIRYHEKALHTDGLDKSILDSLPIFVYSKENENGKAAMECSVCLSEFQENETGRLLPKCGHSFHTACIDMWFGSHSSCPLCRTSVGEHDRPQVPQELSLDQNIHGDDELSNEASAPPISTNAPPSVAQTQHVLTCQYLSTKEDKNTREAATQFGPSSQHKEELPSWNAHTDSHKMAHLVIDVPTINASNISDRSAARTTPTPTSDLQLLTSHLPLNLEHGR</sequence>
<gene>
    <name evidence="1" type="ORF">O6H91_03G053600</name>
</gene>
<dbReference type="Proteomes" id="UP001162992">
    <property type="component" value="Chromosome 3"/>
</dbReference>
<organism evidence="1 2">
    <name type="scientific">Diphasiastrum complanatum</name>
    <name type="common">Issler's clubmoss</name>
    <name type="synonym">Lycopodium complanatum</name>
    <dbReference type="NCBI Taxonomy" id="34168"/>
    <lineage>
        <taxon>Eukaryota</taxon>
        <taxon>Viridiplantae</taxon>
        <taxon>Streptophyta</taxon>
        <taxon>Embryophyta</taxon>
        <taxon>Tracheophyta</taxon>
        <taxon>Lycopodiopsida</taxon>
        <taxon>Lycopodiales</taxon>
        <taxon>Lycopodiaceae</taxon>
        <taxon>Lycopodioideae</taxon>
        <taxon>Diphasiastrum</taxon>
    </lineage>
</organism>
<evidence type="ECO:0000313" key="2">
    <source>
        <dbReference type="Proteomes" id="UP001162992"/>
    </source>
</evidence>
<keyword evidence="2" id="KW-1185">Reference proteome</keyword>
<evidence type="ECO:0000313" key="1">
    <source>
        <dbReference type="EMBL" id="KAJ7562061.1"/>
    </source>
</evidence>
<name>A0ACC2E6F1_DIPCM</name>
<protein>
    <submittedName>
        <fullName evidence="1">Uncharacterized protein</fullName>
    </submittedName>
</protein>
<proteinExistence type="predicted"/>
<dbReference type="EMBL" id="CM055094">
    <property type="protein sequence ID" value="KAJ7562061.1"/>
    <property type="molecule type" value="Genomic_DNA"/>
</dbReference>
<comment type="caution">
    <text evidence="1">The sequence shown here is derived from an EMBL/GenBank/DDBJ whole genome shotgun (WGS) entry which is preliminary data.</text>
</comment>